<evidence type="ECO:0000313" key="3">
    <source>
        <dbReference type="Proteomes" id="UP000313359"/>
    </source>
</evidence>
<dbReference type="InterPro" id="IPR047122">
    <property type="entry name" value="Trans-enoyl_RdTase-like"/>
</dbReference>
<dbReference type="InterPro" id="IPR011032">
    <property type="entry name" value="GroES-like_sf"/>
</dbReference>
<gene>
    <name evidence="2" type="ORF">L227DRAFT_255682</name>
</gene>
<organism evidence="2 3">
    <name type="scientific">Lentinus tigrinus ALCF2SS1-6</name>
    <dbReference type="NCBI Taxonomy" id="1328759"/>
    <lineage>
        <taxon>Eukaryota</taxon>
        <taxon>Fungi</taxon>
        <taxon>Dikarya</taxon>
        <taxon>Basidiomycota</taxon>
        <taxon>Agaricomycotina</taxon>
        <taxon>Agaricomycetes</taxon>
        <taxon>Polyporales</taxon>
        <taxon>Polyporaceae</taxon>
        <taxon>Lentinus</taxon>
    </lineage>
</organism>
<dbReference type="Gene3D" id="3.40.50.720">
    <property type="entry name" value="NAD(P)-binding Rossmann-like Domain"/>
    <property type="match status" value="1"/>
</dbReference>
<accession>A0A5C2RZW2</accession>
<reference evidence="2" key="1">
    <citation type="journal article" date="2018" name="Genome Biol. Evol.">
        <title>Genomics and development of Lentinus tigrinus, a white-rot wood-decaying mushroom with dimorphic fruiting bodies.</title>
        <authorList>
            <person name="Wu B."/>
            <person name="Xu Z."/>
            <person name="Knudson A."/>
            <person name="Carlson A."/>
            <person name="Chen N."/>
            <person name="Kovaka S."/>
            <person name="LaButti K."/>
            <person name="Lipzen A."/>
            <person name="Pennachio C."/>
            <person name="Riley R."/>
            <person name="Schakwitz W."/>
            <person name="Umezawa K."/>
            <person name="Ohm R.A."/>
            <person name="Grigoriev I.V."/>
            <person name="Nagy L.G."/>
            <person name="Gibbons J."/>
            <person name="Hibbett D."/>
        </authorList>
    </citation>
    <scope>NUCLEOTIDE SEQUENCE [LARGE SCALE GENOMIC DNA]</scope>
    <source>
        <strain evidence="2">ALCF2SS1-6</strain>
    </source>
</reference>
<dbReference type="Proteomes" id="UP000313359">
    <property type="component" value="Unassembled WGS sequence"/>
</dbReference>
<dbReference type="SUPFAM" id="SSF50129">
    <property type="entry name" value="GroES-like"/>
    <property type="match status" value="1"/>
</dbReference>
<dbReference type="OrthoDB" id="3233595at2759"/>
<sequence length="161" mass="17486">MSPIYLEHQYRRNCNLAMVGLSTRDCLWSQLPSVVEEVVSQVKNIAKGDKILFTSGVNEQEKGSYQQYRVVPVDNTAKVPHNIAFDQAASVPTYLATVAAGIWAHEPGANSAGLPGPLGGGWLDKAQGPSCTYHRRLLFSRTVPSSSPSSKASRPSSRCRL</sequence>
<dbReference type="EMBL" id="ML122287">
    <property type="protein sequence ID" value="RPD56587.1"/>
    <property type="molecule type" value="Genomic_DNA"/>
</dbReference>
<keyword evidence="3" id="KW-1185">Reference proteome</keyword>
<dbReference type="PANTHER" id="PTHR45348">
    <property type="entry name" value="HYPOTHETICAL OXIDOREDUCTASE (EUROFUNG)"/>
    <property type="match status" value="1"/>
</dbReference>
<protein>
    <submittedName>
        <fullName evidence="2">Uncharacterized protein</fullName>
    </submittedName>
</protein>
<evidence type="ECO:0000313" key="2">
    <source>
        <dbReference type="EMBL" id="RPD56587.1"/>
    </source>
</evidence>
<name>A0A5C2RZW2_9APHY</name>
<dbReference type="PANTHER" id="PTHR45348:SF2">
    <property type="entry name" value="ZINC-TYPE ALCOHOL DEHYDROGENASE-LIKE PROTEIN C2E1P3.01"/>
    <property type="match status" value="1"/>
</dbReference>
<evidence type="ECO:0000256" key="1">
    <source>
        <dbReference type="SAM" id="MobiDB-lite"/>
    </source>
</evidence>
<dbReference type="AlphaFoldDB" id="A0A5C2RZW2"/>
<dbReference type="Gene3D" id="3.90.180.10">
    <property type="entry name" value="Medium-chain alcohol dehydrogenases, catalytic domain"/>
    <property type="match status" value="1"/>
</dbReference>
<dbReference type="STRING" id="1328759.A0A5C2RZW2"/>
<dbReference type="GO" id="GO:0016651">
    <property type="term" value="F:oxidoreductase activity, acting on NAD(P)H"/>
    <property type="evidence" value="ECO:0007669"/>
    <property type="project" value="InterPro"/>
</dbReference>
<proteinExistence type="predicted"/>
<feature type="region of interest" description="Disordered" evidence="1">
    <location>
        <begin position="142"/>
        <end position="161"/>
    </location>
</feature>